<sequence>MLQWVKCAHVTEVYQFHDMIDMLLGSGYKKGITLFGYGYDFRQSNRIDKTMDGLKIKLDTAFKASGGRKVNIISHSMGGLLVSCLLSLHQDVCNLSTIFRLCIKKAMTNGVIVFAQLVECPSIYEMLPNPTFNWRQQPQIQVWRSQSEGIETSAKLESYGPTESVILFEEALRHNEVPILKFHN</sequence>
<comment type="caution">
    <text evidence="1">The sequence shown here is derived from an EMBL/GenBank/DDBJ whole genome shotgun (WGS) entry which is preliminary data.</text>
</comment>
<proteinExistence type="predicted"/>
<protein>
    <submittedName>
        <fullName evidence="1">Uncharacterized protein</fullName>
    </submittedName>
</protein>
<dbReference type="Proteomes" id="UP000541444">
    <property type="component" value="Unassembled WGS sequence"/>
</dbReference>
<organism evidence="1 2">
    <name type="scientific">Kingdonia uniflora</name>
    <dbReference type="NCBI Taxonomy" id="39325"/>
    <lineage>
        <taxon>Eukaryota</taxon>
        <taxon>Viridiplantae</taxon>
        <taxon>Streptophyta</taxon>
        <taxon>Embryophyta</taxon>
        <taxon>Tracheophyta</taxon>
        <taxon>Spermatophyta</taxon>
        <taxon>Magnoliopsida</taxon>
        <taxon>Ranunculales</taxon>
        <taxon>Circaeasteraceae</taxon>
        <taxon>Kingdonia</taxon>
    </lineage>
</organism>
<reference evidence="1 2" key="1">
    <citation type="journal article" date="2020" name="IScience">
        <title>Genome Sequencing of the Endangered Kingdonia uniflora (Circaeasteraceae, Ranunculales) Reveals Potential Mechanisms of Evolutionary Specialization.</title>
        <authorList>
            <person name="Sun Y."/>
            <person name="Deng T."/>
            <person name="Zhang A."/>
            <person name="Moore M.J."/>
            <person name="Landis J.B."/>
            <person name="Lin N."/>
            <person name="Zhang H."/>
            <person name="Zhang X."/>
            <person name="Huang J."/>
            <person name="Zhang X."/>
            <person name="Sun H."/>
            <person name="Wang H."/>
        </authorList>
    </citation>
    <scope>NUCLEOTIDE SEQUENCE [LARGE SCALE GENOMIC DNA]</scope>
    <source>
        <strain evidence="1">TB1705</strain>
        <tissue evidence="1">Leaf</tissue>
    </source>
</reference>
<accession>A0A7J7LBS8</accession>
<dbReference type="GO" id="GO:0008374">
    <property type="term" value="F:O-acyltransferase activity"/>
    <property type="evidence" value="ECO:0007669"/>
    <property type="project" value="InterPro"/>
</dbReference>
<name>A0A7J7LBS8_9MAGN</name>
<gene>
    <name evidence="1" type="ORF">GIB67_014817</name>
</gene>
<dbReference type="OrthoDB" id="190846at2759"/>
<dbReference type="PANTHER" id="PTHR11440">
    <property type="entry name" value="LECITHIN-CHOLESTEROL ACYLTRANSFERASE-RELATED"/>
    <property type="match status" value="1"/>
</dbReference>
<dbReference type="InterPro" id="IPR003386">
    <property type="entry name" value="LACT/PDAT_acylTrfase"/>
</dbReference>
<dbReference type="Gene3D" id="3.40.50.1820">
    <property type="entry name" value="alpha/beta hydrolase"/>
    <property type="match status" value="1"/>
</dbReference>
<keyword evidence="2" id="KW-1185">Reference proteome</keyword>
<evidence type="ECO:0000313" key="2">
    <source>
        <dbReference type="Proteomes" id="UP000541444"/>
    </source>
</evidence>
<dbReference type="AlphaFoldDB" id="A0A7J7LBS8"/>
<dbReference type="SUPFAM" id="SSF53474">
    <property type="entry name" value="alpha/beta-Hydrolases"/>
    <property type="match status" value="1"/>
</dbReference>
<dbReference type="GO" id="GO:0006629">
    <property type="term" value="P:lipid metabolic process"/>
    <property type="evidence" value="ECO:0007669"/>
    <property type="project" value="InterPro"/>
</dbReference>
<dbReference type="Pfam" id="PF02450">
    <property type="entry name" value="LCAT"/>
    <property type="match status" value="1"/>
</dbReference>
<dbReference type="InterPro" id="IPR029058">
    <property type="entry name" value="AB_hydrolase_fold"/>
</dbReference>
<evidence type="ECO:0000313" key="1">
    <source>
        <dbReference type="EMBL" id="KAF6140107.1"/>
    </source>
</evidence>
<dbReference type="EMBL" id="JACGCM010002401">
    <property type="protein sequence ID" value="KAF6140107.1"/>
    <property type="molecule type" value="Genomic_DNA"/>
</dbReference>